<dbReference type="EMBL" id="LN614827">
    <property type="protein sequence ID" value="CEG58846.1"/>
    <property type="molecule type" value="Genomic_DNA"/>
</dbReference>
<dbReference type="STRING" id="1212491.LFA_4035"/>
<name>A0A098GBJ0_9GAMM</name>
<accession>A0A098GBJ0</accession>
<evidence type="ECO:0000313" key="2">
    <source>
        <dbReference type="Proteomes" id="UP000032430"/>
    </source>
</evidence>
<dbReference type="HOGENOM" id="CLU_3312060_0_0_6"/>
<protein>
    <submittedName>
        <fullName evidence="1">Uncharacterized protein</fullName>
    </submittedName>
</protein>
<dbReference type="AlphaFoldDB" id="A0A098GBJ0"/>
<dbReference type="KEGG" id="lfa:LFA_4035"/>
<organism evidence="1 2">
    <name type="scientific">Legionella fallonii LLAP-10</name>
    <dbReference type="NCBI Taxonomy" id="1212491"/>
    <lineage>
        <taxon>Bacteria</taxon>
        <taxon>Pseudomonadati</taxon>
        <taxon>Pseudomonadota</taxon>
        <taxon>Gammaproteobacteria</taxon>
        <taxon>Legionellales</taxon>
        <taxon>Legionellaceae</taxon>
        <taxon>Legionella</taxon>
    </lineage>
</organism>
<gene>
    <name evidence="1" type="ORF">LFA_4035</name>
</gene>
<evidence type="ECO:0000313" key="1">
    <source>
        <dbReference type="EMBL" id="CEG58846.1"/>
    </source>
</evidence>
<sequence>MQLPIFSAIIINGLMQSRVVAKDKHVTSCSLNVYLVYLK</sequence>
<keyword evidence="2" id="KW-1185">Reference proteome</keyword>
<proteinExistence type="predicted"/>
<dbReference type="Proteomes" id="UP000032430">
    <property type="component" value="Chromosome I"/>
</dbReference>
<reference evidence="2" key="1">
    <citation type="submission" date="2014-09" db="EMBL/GenBank/DDBJ databases">
        <authorList>
            <person name="Gomez-Valero L."/>
        </authorList>
    </citation>
    <scope>NUCLEOTIDE SEQUENCE [LARGE SCALE GENOMIC DNA]</scope>
    <source>
        <strain evidence="2">ATCC700992</strain>
    </source>
</reference>